<gene>
    <name evidence="4" type="ORF">FSB_LOCUS4723</name>
</gene>
<organism evidence="4">
    <name type="scientific">Fagus sylvatica</name>
    <name type="common">Beechnut</name>
    <dbReference type="NCBI Taxonomy" id="28930"/>
    <lineage>
        <taxon>Eukaryota</taxon>
        <taxon>Viridiplantae</taxon>
        <taxon>Streptophyta</taxon>
        <taxon>Embryophyta</taxon>
        <taxon>Tracheophyta</taxon>
        <taxon>Spermatophyta</taxon>
        <taxon>Magnoliopsida</taxon>
        <taxon>eudicotyledons</taxon>
        <taxon>Gunneridae</taxon>
        <taxon>Pentapetalae</taxon>
        <taxon>rosids</taxon>
        <taxon>fabids</taxon>
        <taxon>Fagales</taxon>
        <taxon>Fagaceae</taxon>
        <taxon>Fagus</taxon>
    </lineage>
</organism>
<evidence type="ECO:0000259" key="2">
    <source>
        <dbReference type="Pfam" id="PF03732"/>
    </source>
</evidence>
<dbReference type="InterPro" id="IPR021109">
    <property type="entry name" value="Peptidase_aspartic_dom_sf"/>
</dbReference>
<dbReference type="Pfam" id="PF00078">
    <property type="entry name" value="RVT_1"/>
    <property type="match status" value="1"/>
</dbReference>
<dbReference type="Gene3D" id="3.10.10.10">
    <property type="entry name" value="HIV Type 1 Reverse Transcriptase, subunit A, domain 1"/>
    <property type="match status" value="1"/>
</dbReference>
<protein>
    <recommendedName>
        <fullName evidence="5">Reverse transcriptase domain-containing protein</fullName>
    </recommendedName>
</protein>
<dbReference type="PANTHER" id="PTHR24559:SF431">
    <property type="entry name" value="RNA-DIRECTED DNA POLYMERASE HOMOLOG"/>
    <property type="match status" value="1"/>
</dbReference>
<dbReference type="Gene3D" id="2.40.70.10">
    <property type="entry name" value="Acid Proteases"/>
    <property type="match status" value="1"/>
</dbReference>
<evidence type="ECO:0000313" key="4">
    <source>
        <dbReference type="EMBL" id="SPC76841.1"/>
    </source>
</evidence>
<evidence type="ECO:0000259" key="1">
    <source>
        <dbReference type="Pfam" id="PF00078"/>
    </source>
</evidence>
<dbReference type="SUPFAM" id="SSF50630">
    <property type="entry name" value="Acid proteases"/>
    <property type="match status" value="1"/>
</dbReference>
<proteinExistence type="predicted"/>
<dbReference type="InterPro" id="IPR005162">
    <property type="entry name" value="Retrotrans_gag_dom"/>
</dbReference>
<dbReference type="SUPFAM" id="SSF53098">
    <property type="entry name" value="Ribonuclease H-like"/>
    <property type="match status" value="1"/>
</dbReference>
<name>A0A2N9EQ69_FAGSY</name>
<dbReference type="InterPro" id="IPR041577">
    <property type="entry name" value="RT_RNaseH_2"/>
</dbReference>
<accession>A0A2N9EQ69</accession>
<feature type="domain" description="Retrotransposon gag" evidence="2">
    <location>
        <begin position="13"/>
        <end position="104"/>
    </location>
</feature>
<dbReference type="EMBL" id="OIVN01000236">
    <property type="protein sequence ID" value="SPC76841.1"/>
    <property type="molecule type" value="Genomic_DNA"/>
</dbReference>
<feature type="domain" description="Reverse transcriptase/retrotransposon-derived protein RNase H-like" evidence="3">
    <location>
        <begin position="774"/>
        <end position="835"/>
    </location>
</feature>
<dbReference type="Pfam" id="PF17919">
    <property type="entry name" value="RT_RNaseH_2"/>
    <property type="match status" value="1"/>
</dbReference>
<evidence type="ECO:0000259" key="3">
    <source>
        <dbReference type="Pfam" id="PF17919"/>
    </source>
</evidence>
<dbReference type="Gene3D" id="3.30.70.270">
    <property type="match status" value="2"/>
</dbReference>
<dbReference type="InterPro" id="IPR043502">
    <property type="entry name" value="DNA/RNA_pol_sf"/>
</dbReference>
<dbReference type="InterPro" id="IPR000477">
    <property type="entry name" value="RT_dom"/>
</dbReference>
<dbReference type="InterPro" id="IPR043128">
    <property type="entry name" value="Rev_trsase/Diguanyl_cyclase"/>
</dbReference>
<dbReference type="SUPFAM" id="SSF56672">
    <property type="entry name" value="DNA/RNA polymerases"/>
    <property type="match status" value="1"/>
</dbReference>
<dbReference type="InterPro" id="IPR053134">
    <property type="entry name" value="RNA-dir_DNA_polymerase"/>
</dbReference>
<sequence length="1136" mass="128170">MALSRYNDPFMCRLFPSSLGEVALRWFNQLDRRTINSWIQMAEAFVARFITNSQKTKEMDALFTMKLQDNETIKDYSTRFWETYNDIDGCGEEVAVRTFKLGLPPSTGLRQSLTKRPALTLGKLMHRIDQFIRVEEDGGGTTSAQTVAQPRLSQQNLLLVFKKPIYKVMEKIKRKPFFVWPLKLLENPALRDEKLLCTYHKDIGHMIENCHMLKTHLEQLVSAGHLDQYVDTNLTSKKESSQAVRQPDFSSVASAGVIHVIHNLLYSSILPGSYKSEIQKAAHLRRSFSISDSVHLAPLCSIRGGAREQIISFSDSDLKDVQLPHNDPLVITLRIGNYDVQRVLIDQGSFAKVMYQDLYKKLGLGEAELASFTTPIFGFLGEPTVPLGKTVLPVLAGPINLQTEFIVVKASSPYNAIMGRDWLHRMRAIPSTLHQKLRFPTKEGIMELNRDQSQELEDEEVVMTEQLEKLQLLMSNRDVFAWSIYDAPGVSSDLACHALNIGPEHKPIAQKQRKLAPEKATIILEEMERLLASGAIREVQYPVWLSNTVVVKKKNGKWRVCIDFTDLNKACSKDPFPLPRIDQLVDSASGHARLSFLDAFQGYHQILMSAADQEKTTFITPKGAYCYKVMSFGLKNAGATYQIMVTKIFEHIIGKTVEVYIDDMLIKSLREEDHVADLLQVFDILRRNRLRLNASKCTFGVSYGKFLGHMVSRRGIEDNPDQIAALVDLAEPRNIKQVQHLTGMIAALGRFISRSVDKCKPFFRLLGKMSKFVWDEECSVAFQGIKAYLSTPPCLSIPNPGEPLFLYLAVSNHAVSDVLVQELGQEHKPVFFVSKFSMVTVLSDLSLKMLLQRSDFSRRITKWGVHLGSLGVEYKPRTAIKGQILAGFLAEFQYDSSNPSLLMPAETQLGLITGRWELFVDRASNSKGLGAGIVLVSPEGLVLEQAVRLKFSASNNEAEYEALMIEEYQARGERMSAYLTVAQSLQAEFESIHVAQIGREHNSHSDILAKLATALESDIQRTICIETLDRPSFQSQEVSVCSISNQPSWMDPILSYLKDNKLPEDKKEANMIKRKALKYWVSKDGSLYRRSLIGPYLLCVHSDRVKNFLFEIHEGICGSHTGGRSLAHRVISQGYW</sequence>
<dbReference type="InterPro" id="IPR012337">
    <property type="entry name" value="RNaseH-like_sf"/>
</dbReference>
<dbReference type="AlphaFoldDB" id="A0A2N9EQ69"/>
<dbReference type="Pfam" id="PF03732">
    <property type="entry name" value="Retrotrans_gag"/>
    <property type="match status" value="1"/>
</dbReference>
<evidence type="ECO:0008006" key="5">
    <source>
        <dbReference type="Google" id="ProtNLM"/>
    </source>
</evidence>
<dbReference type="CDD" id="cd01647">
    <property type="entry name" value="RT_LTR"/>
    <property type="match status" value="1"/>
</dbReference>
<reference evidence="4" key="1">
    <citation type="submission" date="2018-02" db="EMBL/GenBank/DDBJ databases">
        <authorList>
            <person name="Cohen D.B."/>
            <person name="Kent A.D."/>
        </authorList>
    </citation>
    <scope>NUCLEOTIDE SEQUENCE</scope>
</reference>
<dbReference type="PANTHER" id="PTHR24559">
    <property type="entry name" value="TRANSPOSON TY3-I GAG-POL POLYPROTEIN"/>
    <property type="match status" value="1"/>
</dbReference>
<feature type="domain" description="Reverse transcriptase" evidence="1">
    <location>
        <begin position="551"/>
        <end position="710"/>
    </location>
</feature>
<dbReference type="CDD" id="cd00303">
    <property type="entry name" value="retropepsin_like"/>
    <property type="match status" value="1"/>
</dbReference>